<evidence type="ECO:0000313" key="3">
    <source>
        <dbReference type="EMBL" id="WNZ27515.1"/>
    </source>
</evidence>
<gene>
    <name evidence="3" type="ORF">HJG54_32075</name>
</gene>
<dbReference type="InterPro" id="IPR013429">
    <property type="entry name" value="Regulatory_FmdB_Zinc_ribbon"/>
</dbReference>
<dbReference type="AlphaFoldDB" id="A0AA96WML5"/>
<feature type="domain" description="Putative regulatory protein FmdB zinc ribbon" evidence="2">
    <location>
        <begin position="1"/>
        <end position="41"/>
    </location>
</feature>
<name>A0AA96WML5_9CYAN</name>
<feature type="region of interest" description="Disordered" evidence="1">
    <location>
        <begin position="56"/>
        <end position="86"/>
    </location>
</feature>
<organism evidence="3">
    <name type="scientific">Leptolyngbya sp. NK1-12</name>
    <dbReference type="NCBI Taxonomy" id="2547451"/>
    <lineage>
        <taxon>Bacteria</taxon>
        <taxon>Bacillati</taxon>
        <taxon>Cyanobacteriota</taxon>
        <taxon>Cyanophyceae</taxon>
        <taxon>Leptolyngbyales</taxon>
        <taxon>Leptolyngbyaceae</taxon>
        <taxon>Leptolyngbya group</taxon>
        <taxon>Leptolyngbya</taxon>
    </lineage>
</organism>
<proteinExistence type="predicted"/>
<accession>A0AA96WML5</accession>
<reference evidence="3" key="1">
    <citation type="submission" date="2020-05" db="EMBL/GenBank/DDBJ databases">
        <authorList>
            <person name="Zhu T."/>
            <person name="Keshari N."/>
            <person name="Lu X."/>
        </authorList>
    </citation>
    <scope>NUCLEOTIDE SEQUENCE</scope>
    <source>
        <strain evidence="3">NK1-12</strain>
    </source>
</reference>
<dbReference type="Pfam" id="PF09723">
    <property type="entry name" value="Zn_ribbon_8"/>
    <property type="match status" value="1"/>
</dbReference>
<evidence type="ECO:0000256" key="1">
    <source>
        <dbReference type="SAM" id="MobiDB-lite"/>
    </source>
</evidence>
<dbReference type="NCBIfam" id="TIGR02605">
    <property type="entry name" value="CxxC_CxxC_SSSS"/>
    <property type="match status" value="1"/>
</dbReference>
<protein>
    <submittedName>
        <fullName evidence="3">Zinc ribbon domain-containing protein</fullName>
    </submittedName>
</protein>
<evidence type="ECO:0000259" key="2">
    <source>
        <dbReference type="SMART" id="SM00834"/>
    </source>
</evidence>
<dbReference type="RefSeq" id="WP_316435847.1">
    <property type="nucleotide sequence ID" value="NZ_CP053587.1"/>
</dbReference>
<dbReference type="SMART" id="SM00834">
    <property type="entry name" value="CxxC_CXXC_SSSS"/>
    <property type="match status" value="1"/>
</dbReference>
<sequence>MPLYEFRCDPCGIFDQWRTLAEFDAPAYCPNCQQPAKRIFSPPAVLSGSLRLKQANPEPQLVKRDQEPQPPRARSHTGGRPWMIGH</sequence>
<dbReference type="EMBL" id="CP053587">
    <property type="protein sequence ID" value="WNZ27515.1"/>
    <property type="molecule type" value="Genomic_DNA"/>
</dbReference>